<dbReference type="RefSeq" id="WP_008385302.1">
    <property type="nucleotide sequence ID" value="NZ_AOIV01000011.1"/>
</dbReference>
<proteinExistence type="predicted"/>
<organism evidence="1 2">
    <name type="scientific">Halogeometricum pallidum JCM 14848</name>
    <dbReference type="NCBI Taxonomy" id="1227487"/>
    <lineage>
        <taxon>Archaea</taxon>
        <taxon>Methanobacteriati</taxon>
        <taxon>Methanobacteriota</taxon>
        <taxon>Stenosarchaea group</taxon>
        <taxon>Halobacteria</taxon>
        <taxon>Halobacteriales</taxon>
        <taxon>Haloferacaceae</taxon>
        <taxon>Halogeometricum</taxon>
    </lineage>
</organism>
<name>M0DEJ7_HALPD</name>
<keyword evidence="2" id="KW-1185">Reference proteome</keyword>
<accession>M0DEJ7</accession>
<reference evidence="1 2" key="1">
    <citation type="journal article" date="2014" name="PLoS Genet.">
        <title>Phylogenetically driven sequencing of extremely halophilic archaea reveals strategies for static and dynamic osmo-response.</title>
        <authorList>
            <person name="Becker E.A."/>
            <person name="Seitzer P.M."/>
            <person name="Tritt A."/>
            <person name="Larsen D."/>
            <person name="Krusor M."/>
            <person name="Yao A.I."/>
            <person name="Wu D."/>
            <person name="Madern D."/>
            <person name="Eisen J.A."/>
            <person name="Darling A.E."/>
            <person name="Facciotti M.T."/>
        </authorList>
    </citation>
    <scope>NUCLEOTIDE SEQUENCE [LARGE SCALE GENOMIC DNA]</scope>
    <source>
        <strain evidence="1 2">JCM 14848</strain>
    </source>
</reference>
<dbReference type="AlphaFoldDB" id="M0DEJ7"/>
<dbReference type="Proteomes" id="UP000011513">
    <property type="component" value="Unassembled WGS sequence"/>
</dbReference>
<dbReference type="eggNOG" id="arCOG02998">
    <property type="taxonomic scope" value="Archaea"/>
</dbReference>
<gene>
    <name evidence="1" type="ORF">C474_07107</name>
</gene>
<sequence length="69" mass="7507">MGDGFAIVDPDEVTTVRTYESQEEVLVAMTADEIESESDPHAVPAGGVVRVGDDVVRNRCNRTGEWTQV</sequence>
<dbReference type="InParanoid" id="M0DEJ7"/>
<dbReference type="EMBL" id="AOIV01000011">
    <property type="protein sequence ID" value="ELZ32569.1"/>
    <property type="molecule type" value="Genomic_DNA"/>
</dbReference>
<protein>
    <submittedName>
        <fullName evidence="1">Uncharacterized protein</fullName>
    </submittedName>
</protein>
<evidence type="ECO:0000313" key="1">
    <source>
        <dbReference type="EMBL" id="ELZ32569.1"/>
    </source>
</evidence>
<dbReference type="OrthoDB" id="82049at2157"/>
<evidence type="ECO:0000313" key="2">
    <source>
        <dbReference type="Proteomes" id="UP000011513"/>
    </source>
</evidence>
<comment type="caution">
    <text evidence="1">The sequence shown here is derived from an EMBL/GenBank/DDBJ whole genome shotgun (WGS) entry which is preliminary data.</text>
</comment>